<name>A0ABC9CAD8_9POAL</name>
<dbReference type="EMBL" id="OZ075139">
    <property type="protein sequence ID" value="CAL5016025.1"/>
    <property type="molecule type" value="Genomic_DNA"/>
</dbReference>
<protein>
    <submittedName>
        <fullName evidence="1">Uncharacterized protein</fullName>
    </submittedName>
</protein>
<evidence type="ECO:0000313" key="2">
    <source>
        <dbReference type="Proteomes" id="UP001497457"/>
    </source>
</evidence>
<keyword evidence="2" id="KW-1185">Reference proteome</keyword>
<accession>A0ABC9CAD8</accession>
<reference evidence="1" key="1">
    <citation type="submission" date="2024-10" db="EMBL/GenBank/DDBJ databases">
        <authorList>
            <person name="Ryan C."/>
        </authorList>
    </citation>
    <scope>NUCLEOTIDE SEQUENCE [LARGE SCALE GENOMIC DNA]</scope>
</reference>
<evidence type="ECO:0000313" key="1">
    <source>
        <dbReference type="EMBL" id="CAL5016025.1"/>
    </source>
</evidence>
<dbReference type="PANTHER" id="PTHR34966">
    <property type="entry name" value="OSJNBA0043L24.15 PROTEIN"/>
    <property type="match status" value="1"/>
</dbReference>
<dbReference type="AlphaFoldDB" id="A0ABC9CAD8"/>
<dbReference type="PANTHER" id="PTHR34966:SF1">
    <property type="entry name" value="OS04G0508100 PROTEIN"/>
    <property type="match status" value="1"/>
</dbReference>
<dbReference type="Proteomes" id="UP001497457">
    <property type="component" value="Chromosome 29rd"/>
</dbReference>
<gene>
    <name evidence="1" type="ORF">URODEC1_LOCUS72952</name>
</gene>
<sequence length="164" mass="18524">MAGGNLFGRALSYVVNEFLVEGLANNRAFQRFAVKTNRTLESLSSKGNVFNHYSALLEYHPDRIIYFANSSNILLSQCKFSILMCQLNINYSWFVIKFLVSSAFVSSNKLMNSFFSAKQVSEELSEQLKEARGQDDRSLFAAPLQAVKQRILVHQDDADSPILL</sequence>
<organism evidence="1 2">
    <name type="scientific">Urochloa decumbens</name>
    <dbReference type="NCBI Taxonomy" id="240449"/>
    <lineage>
        <taxon>Eukaryota</taxon>
        <taxon>Viridiplantae</taxon>
        <taxon>Streptophyta</taxon>
        <taxon>Embryophyta</taxon>
        <taxon>Tracheophyta</taxon>
        <taxon>Spermatophyta</taxon>
        <taxon>Magnoliopsida</taxon>
        <taxon>Liliopsida</taxon>
        <taxon>Poales</taxon>
        <taxon>Poaceae</taxon>
        <taxon>PACMAD clade</taxon>
        <taxon>Panicoideae</taxon>
        <taxon>Panicodae</taxon>
        <taxon>Paniceae</taxon>
        <taxon>Melinidinae</taxon>
        <taxon>Urochloa</taxon>
    </lineage>
</organism>
<proteinExistence type="predicted"/>